<comment type="similarity">
    <text evidence="2">Belongs to the G-protein coupled receptor 2 family. Adhesion G-protein coupled receptor (ADGR) subfamily.</text>
</comment>
<dbReference type="OrthoDB" id="10040049at2759"/>
<dbReference type="InterPro" id="IPR057400">
    <property type="entry name" value="ADGRF3/5_N"/>
</dbReference>
<gene>
    <name evidence="15" type="primary">LOC114429256</name>
</gene>
<dbReference type="PANTHER" id="PTHR45813">
    <property type="entry name" value="IG-LIKE DOMAIN-CONTAINING PROTEIN"/>
    <property type="match status" value="1"/>
</dbReference>
<keyword evidence="7" id="KW-0325">Glycoprotein</keyword>
<dbReference type="GeneID" id="114429256"/>
<keyword evidence="10" id="KW-0732">Signal</keyword>
<dbReference type="GO" id="GO:0007166">
    <property type="term" value="P:cell surface receptor signaling pathway"/>
    <property type="evidence" value="ECO:0007669"/>
    <property type="project" value="InterPro"/>
</dbReference>
<dbReference type="Gene3D" id="1.20.1070.10">
    <property type="entry name" value="Rhodopsin 7-helix transmembrane proteins"/>
    <property type="match status" value="1"/>
</dbReference>
<keyword evidence="4 9" id="KW-1133">Transmembrane helix</keyword>
<dbReference type="PRINTS" id="PR00249">
    <property type="entry name" value="GPCRSECRETIN"/>
</dbReference>
<dbReference type="GO" id="GO:0016020">
    <property type="term" value="C:membrane"/>
    <property type="evidence" value="ECO:0007669"/>
    <property type="project" value="UniProtKB-SubCell"/>
</dbReference>
<evidence type="ECO:0000256" key="8">
    <source>
        <dbReference type="SAM" id="MobiDB-lite"/>
    </source>
</evidence>
<feature type="region of interest" description="Disordered" evidence="8">
    <location>
        <begin position="837"/>
        <end position="859"/>
    </location>
</feature>
<feature type="compositionally biased region" description="Low complexity" evidence="8">
    <location>
        <begin position="837"/>
        <end position="852"/>
    </location>
</feature>
<dbReference type="InterPro" id="IPR007110">
    <property type="entry name" value="Ig-like_dom"/>
</dbReference>
<feature type="region of interest" description="Disordered" evidence="8">
    <location>
        <begin position="337"/>
        <end position="368"/>
    </location>
</feature>
<dbReference type="InterPro" id="IPR000203">
    <property type="entry name" value="GPS"/>
</dbReference>
<keyword evidence="14" id="KW-1185">Reference proteome</keyword>
<dbReference type="InterPro" id="IPR051587">
    <property type="entry name" value="Adhesion_GPCR"/>
</dbReference>
<accession>A0A6P7HEN1</accession>
<name>A0A6P7HEN1_9TELE</name>
<dbReference type="PROSITE" id="PS50261">
    <property type="entry name" value="G_PROTEIN_RECEP_F2_4"/>
    <property type="match status" value="1"/>
</dbReference>
<dbReference type="InterPro" id="IPR000832">
    <property type="entry name" value="GPCR_2_secretin-like"/>
</dbReference>
<keyword evidence="3 9" id="KW-0812">Transmembrane</keyword>
<dbReference type="SMART" id="SM00303">
    <property type="entry name" value="GPS"/>
    <property type="match status" value="1"/>
</dbReference>
<evidence type="ECO:0000256" key="5">
    <source>
        <dbReference type="ARBA" id="ARBA00023136"/>
    </source>
</evidence>
<dbReference type="PROSITE" id="PS50221">
    <property type="entry name" value="GAIN_B"/>
    <property type="match status" value="1"/>
</dbReference>
<feature type="signal peptide" evidence="10">
    <location>
        <begin position="1"/>
        <end position="21"/>
    </location>
</feature>
<evidence type="ECO:0000256" key="10">
    <source>
        <dbReference type="SAM" id="SignalP"/>
    </source>
</evidence>
<dbReference type="FunFam" id="1.20.1070.10:FF:000058">
    <property type="entry name" value="Adhesion G protein-coupled receptor F5"/>
    <property type="match status" value="1"/>
</dbReference>
<evidence type="ECO:0000259" key="11">
    <source>
        <dbReference type="PROSITE" id="PS50221"/>
    </source>
</evidence>
<feature type="transmembrane region" description="Helical" evidence="9">
    <location>
        <begin position="1034"/>
        <end position="1056"/>
    </location>
</feature>
<dbReference type="Pfam" id="PF25387">
    <property type="entry name" value="ADGRF3_N"/>
    <property type="match status" value="2"/>
</dbReference>
<dbReference type="GO" id="GO:0004930">
    <property type="term" value="F:G protein-coupled receptor activity"/>
    <property type="evidence" value="ECO:0007669"/>
    <property type="project" value="InterPro"/>
</dbReference>
<evidence type="ECO:0000259" key="12">
    <source>
        <dbReference type="PROSITE" id="PS50261"/>
    </source>
</evidence>
<dbReference type="Gene3D" id="2.60.220.50">
    <property type="match status" value="1"/>
</dbReference>
<evidence type="ECO:0000256" key="6">
    <source>
        <dbReference type="ARBA" id="ARBA00023157"/>
    </source>
</evidence>
<evidence type="ECO:0000256" key="1">
    <source>
        <dbReference type="ARBA" id="ARBA00004141"/>
    </source>
</evidence>
<dbReference type="InterPro" id="IPR046338">
    <property type="entry name" value="GAIN_dom_sf"/>
</dbReference>
<evidence type="ECO:0000256" key="7">
    <source>
        <dbReference type="ARBA" id="ARBA00023180"/>
    </source>
</evidence>
<feature type="transmembrane region" description="Helical" evidence="9">
    <location>
        <begin position="1068"/>
        <end position="1090"/>
    </location>
</feature>
<keyword evidence="5 9" id="KW-0472">Membrane</keyword>
<sequence>MTLMKTIGFVVILLVVHCSLGEQGYRQSFNVLFEGADTSPIHARQRRAVSAPASLNATVYQFKAVLRLADLQKLRLILANLTLPIPINNTGNIISINTTTVCSSVNSTNGYQCKCEESYAWSYNTCRIHEACDAIIGNTCGCINTLQVDGLYCQPNISQIEPVEIDVVIDLRVPVSSVPSSFLDIFRSTLPNVTYPHTISPFLKLLNLSFTTGCTPHSTGLQCQCEDQFAWPCDQCGTYGTCSNISSQTCDCINGLPGGQYCEPITSIAKCPTPTTPMTVNITTPNITSPTPNITTPTPNITTPMTTVNITTPTPNITSPNITSPTPNITSPNITSPTPNITTPTPLPEVITTPLTNTTTPMTTLNMTSPPEVITTQITTLNITTTNIITSTSMTPTITTTTTTPTPVTDISVSKDLSITLNMEFKQEYNDPNNDVYKIIKNAIEDQCKKQIPPPSLKSFSIKSGSVIADYTITASSIPTSIIDNVKTGLFTQLGKIYPVVFDSTTPLKFDPAEVFFEKSVTVTCGPPPDNLNFSTDWTAQWSRGGVNIIADSGHIFSKSDNIAKLEVTRFYFTDNGDYECQLIRRDDPKSVFRQKGDKSFNFIEPPKITVTPVKKFVKCGSGNFEVKCSVNSPYNVSFKGFPGEGREITKQVPIPATCTNQDIKFTCQSTTTPVYTEEITLSLGENIVCKDDPIYDKGPSGYKSVVPCPPGQVGEKTAVCKDNGKFDDEQDNCILKAVQDLLQQSEFLTATSLPIVLNKLSNITANNTIGDQVVGSPATISAIVTILTNVANASSFLDFTFGKKEMTDVLDISGVLTSDGAKRSWIILNIDDTKSDTTNGNNTSSGTKSNSPKSENITENSVSSSFLLSLEDITGRLNNARFDIETQFIFLNKTTFTNTFNGDFNSSVEIDIPAAAGGQKSITVVTFSSMNNVLPARDQVNSSNNAINGRVVLIKSNGTIDNISLTFDVLNVSLKNPKCVFWNFTLFDGLGGWDDKGCQLEEFNETVTCRCDHLTSFSILMSPYAPKDPVLDYITYIGVGISMASLVICLIIEAIVWRKIRKSTVAYLRHVSIVNIAVSLLIANIWFIIGAAISDAKEKNPPACSAATFFIHFFYLALFFWMLASALLLLYRTINVFDGGLSKAAMLAIGFCLGYGAPIIIATITIAVTAPKEQYIRGTGVCWLNWDESKALLALVIPALSIVVINLIILCVVMYKILKSKATSRASQAGEKHVLLVIARSLAVLTPFFGLTWGLGVGTMTSPDNMGIHISFAFFNSLQGFFILVFGTLLDKQVRTGIAEISQISSGRTRSTSGGVSSSGVLGFFNIRRRGRDGYNISAATSGESRSINT</sequence>
<protein>
    <submittedName>
        <fullName evidence="15">Adhesion G protein-coupled receptor F5-like isoform X1</fullName>
    </submittedName>
</protein>
<proteinExistence type="inferred from homology"/>
<dbReference type="InterPro" id="IPR017981">
    <property type="entry name" value="GPCR_2-like_7TM"/>
</dbReference>
<evidence type="ECO:0000256" key="4">
    <source>
        <dbReference type="ARBA" id="ARBA00022989"/>
    </source>
</evidence>
<dbReference type="Pfam" id="PF00002">
    <property type="entry name" value="7tm_2"/>
    <property type="match status" value="1"/>
</dbReference>
<dbReference type="SUPFAM" id="SSF48726">
    <property type="entry name" value="Immunoglobulin"/>
    <property type="match status" value="1"/>
</dbReference>
<dbReference type="RefSeq" id="XP_028254005.1">
    <property type="nucleotide sequence ID" value="XM_028398204.1"/>
</dbReference>
<feature type="domain" description="GAIN-B" evidence="11">
    <location>
        <begin position="881"/>
        <end position="1028"/>
    </location>
</feature>
<feature type="transmembrane region" description="Helical" evidence="9">
    <location>
        <begin position="1235"/>
        <end position="1257"/>
    </location>
</feature>
<feature type="transmembrane region" description="Helical" evidence="9">
    <location>
        <begin position="1192"/>
        <end position="1214"/>
    </location>
</feature>
<comment type="subcellular location">
    <subcellularLocation>
        <location evidence="1">Membrane</location>
        <topology evidence="1">Multi-pass membrane protein</topology>
    </subcellularLocation>
</comment>
<evidence type="ECO:0000259" key="13">
    <source>
        <dbReference type="PROSITE" id="PS50835"/>
    </source>
</evidence>
<dbReference type="GO" id="GO:0007189">
    <property type="term" value="P:adenylate cyclase-activating G protein-coupled receptor signaling pathway"/>
    <property type="evidence" value="ECO:0007669"/>
    <property type="project" value="TreeGrafter"/>
</dbReference>
<dbReference type="Proteomes" id="UP000515145">
    <property type="component" value="Chromosome 24"/>
</dbReference>
<feature type="transmembrane region" description="Helical" evidence="9">
    <location>
        <begin position="1269"/>
        <end position="1291"/>
    </location>
</feature>
<evidence type="ECO:0000313" key="14">
    <source>
        <dbReference type="Proteomes" id="UP000515145"/>
    </source>
</evidence>
<evidence type="ECO:0000256" key="2">
    <source>
        <dbReference type="ARBA" id="ARBA00007343"/>
    </source>
</evidence>
<dbReference type="InterPro" id="IPR057244">
    <property type="entry name" value="GAIN_B"/>
</dbReference>
<dbReference type="InterPro" id="IPR036179">
    <property type="entry name" value="Ig-like_dom_sf"/>
</dbReference>
<dbReference type="PANTHER" id="PTHR45813:SF4">
    <property type="entry name" value="ADHESION G PROTEIN-COUPLED RECEPTOR F5"/>
    <property type="match status" value="1"/>
</dbReference>
<feature type="domain" description="Ig-like" evidence="13">
    <location>
        <begin position="499"/>
        <end position="593"/>
    </location>
</feature>
<feature type="chain" id="PRO_5027715513" evidence="10">
    <location>
        <begin position="22"/>
        <end position="1351"/>
    </location>
</feature>
<feature type="transmembrane region" description="Helical" evidence="9">
    <location>
        <begin position="1110"/>
        <end position="1133"/>
    </location>
</feature>
<feature type="transmembrane region" description="Helical" evidence="9">
    <location>
        <begin position="1145"/>
        <end position="1172"/>
    </location>
</feature>
<dbReference type="Pfam" id="PF01825">
    <property type="entry name" value="GPS"/>
    <property type="match status" value="1"/>
</dbReference>
<feature type="region of interest" description="Disordered" evidence="8">
    <location>
        <begin position="282"/>
        <end position="302"/>
    </location>
</feature>
<keyword evidence="6" id="KW-1015">Disulfide bond</keyword>
<organism evidence="14 15">
    <name type="scientific">Parambassis ranga</name>
    <name type="common">Indian glassy fish</name>
    <dbReference type="NCBI Taxonomy" id="210632"/>
    <lineage>
        <taxon>Eukaryota</taxon>
        <taxon>Metazoa</taxon>
        <taxon>Chordata</taxon>
        <taxon>Craniata</taxon>
        <taxon>Vertebrata</taxon>
        <taxon>Euteleostomi</taxon>
        <taxon>Actinopterygii</taxon>
        <taxon>Neopterygii</taxon>
        <taxon>Teleostei</taxon>
        <taxon>Neoteleostei</taxon>
        <taxon>Acanthomorphata</taxon>
        <taxon>Ovalentaria</taxon>
        <taxon>Ambassidae</taxon>
        <taxon>Parambassis</taxon>
    </lineage>
</organism>
<feature type="compositionally biased region" description="Low complexity" evidence="8">
    <location>
        <begin position="352"/>
        <end position="368"/>
    </location>
</feature>
<evidence type="ECO:0000313" key="15">
    <source>
        <dbReference type="RefSeq" id="XP_028254005.1"/>
    </source>
</evidence>
<dbReference type="PROSITE" id="PS50835">
    <property type="entry name" value="IG_LIKE"/>
    <property type="match status" value="1"/>
</dbReference>
<evidence type="ECO:0000256" key="9">
    <source>
        <dbReference type="SAM" id="Phobius"/>
    </source>
</evidence>
<dbReference type="InParanoid" id="A0A6P7HEN1"/>
<feature type="domain" description="G-protein coupled receptors family 2 profile 2" evidence="12">
    <location>
        <begin position="1032"/>
        <end position="1292"/>
    </location>
</feature>
<evidence type="ECO:0000256" key="3">
    <source>
        <dbReference type="ARBA" id="ARBA00022692"/>
    </source>
</evidence>
<reference evidence="15" key="1">
    <citation type="submission" date="2025-08" db="UniProtKB">
        <authorList>
            <consortium name="RefSeq"/>
        </authorList>
    </citation>
    <scope>IDENTIFICATION</scope>
</reference>